<dbReference type="GO" id="GO:0003700">
    <property type="term" value="F:DNA-binding transcription factor activity"/>
    <property type="evidence" value="ECO:0007669"/>
    <property type="project" value="InterPro"/>
</dbReference>
<evidence type="ECO:0000256" key="3">
    <source>
        <dbReference type="ARBA" id="ARBA00023125"/>
    </source>
</evidence>
<dbReference type="PANTHER" id="PTHR46796">
    <property type="entry name" value="HTH-TYPE TRANSCRIPTIONAL ACTIVATOR RHAS-RELATED"/>
    <property type="match status" value="1"/>
</dbReference>
<dbReference type="InterPro" id="IPR018060">
    <property type="entry name" value="HTH_AraC"/>
</dbReference>
<dbReference type="InterPro" id="IPR009057">
    <property type="entry name" value="Homeodomain-like_sf"/>
</dbReference>
<dbReference type="InterPro" id="IPR037923">
    <property type="entry name" value="HTH-like"/>
</dbReference>
<dbReference type="Pfam" id="PF02311">
    <property type="entry name" value="AraC_binding"/>
    <property type="match status" value="1"/>
</dbReference>
<keyword evidence="4" id="KW-0010">Activator</keyword>
<dbReference type="GO" id="GO:0043565">
    <property type="term" value="F:sequence-specific DNA binding"/>
    <property type="evidence" value="ECO:0007669"/>
    <property type="project" value="InterPro"/>
</dbReference>
<evidence type="ECO:0000256" key="4">
    <source>
        <dbReference type="ARBA" id="ARBA00023159"/>
    </source>
</evidence>
<dbReference type="InterPro" id="IPR020449">
    <property type="entry name" value="Tscrpt_reg_AraC-type_HTH"/>
</dbReference>
<dbReference type="EMBL" id="CADIKM010000012">
    <property type="protein sequence ID" value="CAB3790230.1"/>
    <property type="molecule type" value="Genomic_DNA"/>
</dbReference>
<dbReference type="PRINTS" id="PR00032">
    <property type="entry name" value="HTHARAC"/>
</dbReference>
<dbReference type="Proteomes" id="UP000494115">
    <property type="component" value="Unassembled WGS sequence"/>
</dbReference>
<keyword evidence="3" id="KW-0238">DNA-binding</keyword>
<keyword evidence="1" id="KW-0963">Cytoplasm</keyword>
<dbReference type="InterPro" id="IPR003313">
    <property type="entry name" value="AraC-bd"/>
</dbReference>
<evidence type="ECO:0000259" key="6">
    <source>
        <dbReference type="PROSITE" id="PS01124"/>
    </source>
</evidence>
<keyword evidence="2" id="KW-0805">Transcription regulation</keyword>
<name>A0A6S7B7B0_9BURK</name>
<dbReference type="Gene3D" id="1.10.10.60">
    <property type="entry name" value="Homeodomain-like"/>
    <property type="match status" value="2"/>
</dbReference>
<dbReference type="Pfam" id="PF12833">
    <property type="entry name" value="HTH_18"/>
    <property type="match status" value="1"/>
</dbReference>
<dbReference type="SUPFAM" id="SSF51215">
    <property type="entry name" value="Regulatory protein AraC"/>
    <property type="match status" value="1"/>
</dbReference>
<dbReference type="InterPro" id="IPR018062">
    <property type="entry name" value="HTH_AraC-typ_CS"/>
</dbReference>
<evidence type="ECO:0000256" key="1">
    <source>
        <dbReference type="ARBA" id="ARBA00022490"/>
    </source>
</evidence>
<organism evidence="7 8">
    <name type="scientific">Pararobbsia alpina</name>
    <dbReference type="NCBI Taxonomy" id="621374"/>
    <lineage>
        <taxon>Bacteria</taxon>
        <taxon>Pseudomonadati</taxon>
        <taxon>Pseudomonadota</taxon>
        <taxon>Betaproteobacteria</taxon>
        <taxon>Burkholderiales</taxon>
        <taxon>Burkholderiaceae</taxon>
        <taxon>Pararobbsia</taxon>
    </lineage>
</organism>
<evidence type="ECO:0000313" key="7">
    <source>
        <dbReference type="EMBL" id="CAB3790230.1"/>
    </source>
</evidence>
<gene>
    <name evidence="7" type="primary">rhaR_3</name>
    <name evidence="7" type="ORF">LMG28138_02946</name>
</gene>
<dbReference type="SUPFAM" id="SSF46689">
    <property type="entry name" value="Homeodomain-like"/>
    <property type="match status" value="1"/>
</dbReference>
<evidence type="ECO:0000313" key="8">
    <source>
        <dbReference type="Proteomes" id="UP000494115"/>
    </source>
</evidence>
<dbReference type="RefSeq" id="WP_175105492.1">
    <property type="nucleotide sequence ID" value="NZ_CADIKM010000012.1"/>
</dbReference>
<sequence length="308" mass="34281">MHPNHRPLLSLEPNAATTLRQPNLAASFQLTGAHSREVPAGWAYPRHDHPYFELCLLEAGRQDTRLTGRTLRQAPDDLLLLCPFDAHASTTPVASALYCIHFDVDELALRRLLCRGGSRLFEADSTVGQHLRPVLQQMRSIAHHDGLVSRLQLASALFALFAVMAGAYQREYTALPELPQATLQTATRLAERIEREVDAGGTTSIESMIRQLGYHPDYGNALFRQVFGLSVRQYESTLRLRRAKMLLLDDVLSVGEIATRLGYADSNGFSRQFKRWSGVSPLAFRVRAEEAPAHDADARAVPLNVHPV</sequence>
<evidence type="ECO:0000256" key="2">
    <source>
        <dbReference type="ARBA" id="ARBA00023015"/>
    </source>
</evidence>
<dbReference type="SMART" id="SM00342">
    <property type="entry name" value="HTH_ARAC"/>
    <property type="match status" value="1"/>
</dbReference>
<dbReference type="PROSITE" id="PS01124">
    <property type="entry name" value="HTH_ARAC_FAMILY_2"/>
    <property type="match status" value="1"/>
</dbReference>
<dbReference type="PROSITE" id="PS00041">
    <property type="entry name" value="HTH_ARAC_FAMILY_1"/>
    <property type="match status" value="1"/>
</dbReference>
<dbReference type="InterPro" id="IPR050204">
    <property type="entry name" value="AraC_XylS_family_regulators"/>
</dbReference>
<evidence type="ECO:0000256" key="5">
    <source>
        <dbReference type="ARBA" id="ARBA00023163"/>
    </source>
</evidence>
<protein>
    <submittedName>
        <fullName evidence="7">HTH-type transcriptional activator RhaR</fullName>
    </submittedName>
</protein>
<keyword evidence="5" id="KW-0804">Transcription</keyword>
<dbReference type="AlphaFoldDB" id="A0A6S7B7B0"/>
<accession>A0A6S7B7B0</accession>
<reference evidence="7 8" key="1">
    <citation type="submission" date="2020-04" db="EMBL/GenBank/DDBJ databases">
        <authorList>
            <person name="De Canck E."/>
        </authorList>
    </citation>
    <scope>NUCLEOTIDE SEQUENCE [LARGE SCALE GENOMIC DNA]</scope>
    <source>
        <strain evidence="7 8">LMG 28138</strain>
    </source>
</reference>
<dbReference type="PANTHER" id="PTHR46796:SF13">
    <property type="entry name" value="HTH-TYPE TRANSCRIPTIONAL ACTIVATOR RHAS"/>
    <property type="match status" value="1"/>
</dbReference>
<proteinExistence type="predicted"/>
<keyword evidence="8" id="KW-1185">Reference proteome</keyword>
<feature type="domain" description="HTH araC/xylS-type" evidence="6">
    <location>
        <begin position="187"/>
        <end position="287"/>
    </location>
</feature>